<evidence type="ECO:0000259" key="11">
    <source>
        <dbReference type="PROSITE" id="PS50011"/>
    </source>
</evidence>
<comment type="caution">
    <text evidence="12">The sequence shown here is derived from an EMBL/GenBank/DDBJ whole genome shotgun (WGS) entry which is preliminary data.</text>
</comment>
<dbReference type="InterPro" id="IPR050235">
    <property type="entry name" value="CK1_Ser-Thr_kinase"/>
</dbReference>
<keyword evidence="3 10" id="KW-0812">Transmembrane</keyword>
<evidence type="ECO:0000313" key="12">
    <source>
        <dbReference type="EMBL" id="KAA6380326.1"/>
    </source>
</evidence>
<dbReference type="PROSITE" id="PS00107">
    <property type="entry name" value="PROTEIN_KINASE_ATP"/>
    <property type="match status" value="1"/>
</dbReference>
<name>A0A5J4VCP8_9EUKA</name>
<feature type="transmembrane region" description="Helical" evidence="10">
    <location>
        <begin position="121"/>
        <end position="141"/>
    </location>
</feature>
<keyword evidence="6 10" id="KW-1133">Transmembrane helix</keyword>
<evidence type="ECO:0000256" key="2">
    <source>
        <dbReference type="ARBA" id="ARBA00012513"/>
    </source>
</evidence>
<dbReference type="Pfam" id="PF01694">
    <property type="entry name" value="Rhomboid"/>
    <property type="match status" value="1"/>
</dbReference>
<feature type="transmembrane region" description="Helical" evidence="10">
    <location>
        <begin position="73"/>
        <end position="89"/>
    </location>
</feature>
<evidence type="ECO:0000256" key="8">
    <source>
        <dbReference type="PROSITE-ProRule" id="PRU10141"/>
    </source>
</evidence>
<sequence>MVMFRYEPKFGFWQVIVTFIVADIYGNIMSLCLHRNSISVGASGALMGIYGYYMIWVIVNWKLMSTQEKVRSVMYMVMFFAINLMIGLLMGGVDIGAHLGGLLSGLGMGLLIQHKHIIAKLIGIGILVVSLVVPLFVWIFAIKYDQLMEDNVQPFPYQIGDTIKNQFVILKEIGSGSFGAIFSVRNINKISAKPIAMKLEKQQPKYSLIFNEVAVLRAMQGKPHFAKFYQCGTHQSYKFCTMELLGPCMIDIINRKLPLRFSLRATLKFGIQAIDALQLIHEAGFVHRDIKPGNFVIGNNKETAGIFYLIDFGLCKKLPPKYDRIAAPPRTNCFRGTLRYASLNAHNGQELGPGDDLLSLFFIMAEFYTGKLPWASCNDKSKVLEMKQEYLGGDLLHELPKEFLQIEKHILQLDFLNDPDYNLLSNIMKQIAIKSKIDLNQPFEWEDELDSLSEY</sequence>
<dbReference type="PROSITE" id="PS50011">
    <property type="entry name" value="PROTEIN_KINASE_DOM"/>
    <property type="match status" value="1"/>
</dbReference>
<dbReference type="Gene3D" id="1.20.1540.10">
    <property type="entry name" value="Rhomboid-like"/>
    <property type="match status" value="1"/>
</dbReference>
<keyword evidence="4 8" id="KW-0547">Nucleotide-binding</keyword>
<organism evidence="12 13">
    <name type="scientific">Streblomastix strix</name>
    <dbReference type="NCBI Taxonomy" id="222440"/>
    <lineage>
        <taxon>Eukaryota</taxon>
        <taxon>Metamonada</taxon>
        <taxon>Preaxostyla</taxon>
        <taxon>Oxymonadida</taxon>
        <taxon>Streblomastigidae</taxon>
        <taxon>Streblomastix</taxon>
    </lineage>
</organism>
<dbReference type="SUPFAM" id="SSF144091">
    <property type="entry name" value="Rhomboid-like"/>
    <property type="match status" value="1"/>
</dbReference>
<dbReference type="GO" id="GO:0004674">
    <property type="term" value="F:protein serine/threonine kinase activity"/>
    <property type="evidence" value="ECO:0007669"/>
    <property type="project" value="UniProtKB-KW"/>
</dbReference>
<dbReference type="AlphaFoldDB" id="A0A5J4VCP8"/>
<dbReference type="PANTHER" id="PTHR11909">
    <property type="entry name" value="CASEIN KINASE-RELATED"/>
    <property type="match status" value="1"/>
</dbReference>
<dbReference type="OrthoDB" id="5979581at2759"/>
<evidence type="ECO:0000256" key="6">
    <source>
        <dbReference type="ARBA" id="ARBA00022989"/>
    </source>
</evidence>
<keyword evidence="5 8" id="KW-0067">ATP-binding</keyword>
<comment type="similarity">
    <text evidence="9">Belongs to the protein kinase superfamily.</text>
</comment>
<dbReference type="InterPro" id="IPR017441">
    <property type="entry name" value="Protein_kinase_ATP_BS"/>
</dbReference>
<dbReference type="InterPro" id="IPR008271">
    <property type="entry name" value="Ser/Thr_kinase_AS"/>
</dbReference>
<evidence type="ECO:0000256" key="4">
    <source>
        <dbReference type="ARBA" id="ARBA00022741"/>
    </source>
</evidence>
<gene>
    <name evidence="12" type="ORF">EZS28_024147</name>
</gene>
<dbReference type="InterPro" id="IPR022764">
    <property type="entry name" value="Peptidase_S54_rhomboid_dom"/>
</dbReference>
<feature type="binding site" evidence="8">
    <location>
        <position position="198"/>
    </location>
    <ligand>
        <name>ATP</name>
        <dbReference type="ChEBI" id="CHEBI:30616"/>
    </ligand>
</feature>
<dbReference type="InterPro" id="IPR035952">
    <property type="entry name" value="Rhomboid-like_sf"/>
</dbReference>
<proteinExistence type="inferred from homology"/>
<dbReference type="SMART" id="SM00220">
    <property type="entry name" value="S_TKc"/>
    <property type="match status" value="1"/>
</dbReference>
<protein>
    <recommendedName>
        <fullName evidence="2">non-specific serine/threonine protein kinase</fullName>
        <ecNumber evidence="2">2.7.11.1</ecNumber>
    </recommendedName>
</protein>
<dbReference type="GO" id="GO:0005524">
    <property type="term" value="F:ATP binding"/>
    <property type="evidence" value="ECO:0007669"/>
    <property type="project" value="UniProtKB-UniRule"/>
</dbReference>
<dbReference type="Gene3D" id="1.10.510.10">
    <property type="entry name" value="Transferase(Phosphotransferase) domain 1"/>
    <property type="match status" value="1"/>
</dbReference>
<evidence type="ECO:0000256" key="7">
    <source>
        <dbReference type="ARBA" id="ARBA00023136"/>
    </source>
</evidence>
<dbReference type="InterPro" id="IPR000719">
    <property type="entry name" value="Prot_kinase_dom"/>
</dbReference>
<dbReference type="Pfam" id="PF00069">
    <property type="entry name" value="Pkinase"/>
    <property type="match status" value="1"/>
</dbReference>
<dbReference type="PROSITE" id="PS00108">
    <property type="entry name" value="PROTEIN_KINASE_ST"/>
    <property type="match status" value="1"/>
</dbReference>
<evidence type="ECO:0000256" key="9">
    <source>
        <dbReference type="RuleBase" id="RU000304"/>
    </source>
</evidence>
<comment type="subcellular location">
    <subcellularLocation>
        <location evidence="1">Membrane</location>
        <topology evidence="1">Multi-pass membrane protein</topology>
    </subcellularLocation>
</comment>
<evidence type="ECO:0000256" key="5">
    <source>
        <dbReference type="ARBA" id="ARBA00022840"/>
    </source>
</evidence>
<evidence type="ECO:0000256" key="10">
    <source>
        <dbReference type="SAM" id="Phobius"/>
    </source>
</evidence>
<keyword evidence="12" id="KW-0418">Kinase</keyword>
<keyword evidence="7 10" id="KW-0472">Membrane</keyword>
<keyword evidence="12" id="KW-0808">Transferase</keyword>
<evidence type="ECO:0000256" key="1">
    <source>
        <dbReference type="ARBA" id="ARBA00004141"/>
    </source>
</evidence>
<accession>A0A5J4VCP8</accession>
<dbReference type="InterPro" id="IPR011009">
    <property type="entry name" value="Kinase-like_dom_sf"/>
</dbReference>
<feature type="transmembrane region" description="Helical" evidence="10">
    <location>
        <begin position="37"/>
        <end position="61"/>
    </location>
</feature>
<dbReference type="SUPFAM" id="SSF56112">
    <property type="entry name" value="Protein kinase-like (PK-like)"/>
    <property type="match status" value="1"/>
</dbReference>
<dbReference type="Proteomes" id="UP000324800">
    <property type="component" value="Unassembled WGS sequence"/>
</dbReference>
<keyword evidence="9" id="KW-0723">Serine/threonine-protein kinase</keyword>
<dbReference type="EC" id="2.7.11.1" evidence="2"/>
<feature type="domain" description="Protein kinase" evidence="11">
    <location>
        <begin position="167"/>
        <end position="433"/>
    </location>
</feature>
<dbReference type="EMBL" id="SNRW01007968">
    <property type="protein sequence ID" value="KAA6380326.1"/>
    <property type="molecule type" value="Genomic_DNA"/>
</dbReference>
<reference evidence="12 13" key="1">
    <citation type="submission" date="2019-03" db="EMBL/GenBank/DDBJ databases">
        <title>Single cell metagenomics reveals metabolic interactions within the superorganism composed of flagellate Streblomastix strix and complex community of Bacteroidetes bacteria on its surface.</title>
        <authorList>
            <person name="Treitli S.C."/>
            <person name="Kolisko M."/>
            <person name="Husnik F."/>
            <person name="Keeling P."/>
            <person name="Hampl V."/>
        </authorList>
    </citation>
    <scope>NUCLEOTIDE SEQUENCE [LARGE SCALE GENOMIC DNA]</scope>
    <source>
        <strain evidence="12">ST1C</strain>
    </source>
</reference>
<dbReference type="GO" id="GO:0004252">
    <property type="term" value="F:serine-type endopeptidase activity"/>
    <property type="evidence" value="ECO:0007669"/>
    <property type="project" value="InterPro"/>
</dbReference>
<evidence type="ECO:0000313" key="13">
    <source>
        <dbReference type="Proteomes" id="UP000324800"/>
    </source>
</evidence>
<feature type="transmembrane region" description="Helical" evidence="10">
    <location>
        <begin position="12"/>
        <end position="31"/>
    </location>
</feature>
<evidence type="ECO:0000256" key="3">
    <source>
        <dbReference type="ARBA" id="ARBA00022692"/>
    </source>
</evidence>
<dbReference type="GO" id="GO:0016020">
    <property type="term" value="C:membrane"/>
    <property type="evidence" value="ECO:0007669"/>
    <property type="project" value="UniProtKB-SubCell"/>
</dbReference>